<dbReference type="AlphaFoldDB" id="A0A0J8S493"/>
<evidence type="ECO:0000313" key="3">
    <source>
        <dbReference type="EMBL" id="KMU92255.1"/>
    </source>
</evidence>
<accession>A0A0J8S493</accession>
<evidence type="ECO:0000256" key="1">
    <source>
        <dbReference type="SAM" id="MobiDB-lite"/>
    </source>
</evidence>
<reference evidence="4" key="1">
    <citation type="journal article" date="2010" name="Genome Res.">
        <title>Population genomic sequencing of Coccidioides fungi reveals recent hybridization and transposon control.</title>
        <authorList>
            <person name="Neafsey D.E."/>
            <person name="Barker B.M."/>
            <person name="Sharpton T.J."/>
            <person name="Stajich J.E."/>
            <person name="Park D.J."/>
            <person name="Whiston E."/>
            <person name="Hung C.-Y."/>
            <person name="McMahan C."/>
            <person name="White J."/>
            <person name="Sykes S."/>
            <person name="Heiman D."/>
            <person name="Young S."/>
            <person name="Zeng Q."/>
            <person name="Abouelleil A."/>
            <person name="Aftuck L."/>
            <person name="Bessette D."/>
            <person name="Brown A."/>
            <person name="FitzGerald M."/>
            <person name="Lui A."/>
            <person name="Macdonald J.P."/>
            <person name="Priest M."/>
            <person name="Orbach M.J."/>
            <person name="Galgiani J.N."/>
            <person name="Kirkland T.N."/>
            <person name="Cole G.T."/>
            <person name="Birren B.W."/>
            <person name="Henn M.R."/>
            <person name="Taylor J.W."/>
            <person name="Rounsley S.D."/>
        </authorList>
    </citation>
    <scope>NUCLEOTIDE SEQUENCE [LARGE SCALE GENOMIC DNA]</scope>
    <source>
        <strain evidence="4">H538.4</strain>
    </source>
</reference>
<name>A0A0J8S493_COCIT</name>
<dbReference type="EMBL" id="DS017061">
    <property type="protein sequence ID" value="KMU92255.1"/>
    <property type="molecule type" value="Genomic_DNA"/>
</dbReference>
<dbReference type="VEuPathDB" id="FungiDB:CIHG_10061"/>
<keyword evidence="2" id="KW-0732">Signal</keyword>
<feature type="region of interest" description="Disordered" evidence="1">
    <location>
        <begin position="39"/>
        <end position="65"/>
    </location>
</feature>
<feature type="compositionally biased region" description="Polar residues" evidence="1">
    <location>
        <begin position="103"/>
        <end position="114"/>
    </location>
</feature>
<organism evidence="3 4">
    <name type="scientific">Coccidioides immitis H538.4</name>
    <dbReference type="NCBI Taxonomy" id="396776"/>
    <lineage>
        <taxon>Eukaryota</taxon>
        <taxon>Fungi</taxon>
        <taxon>Dikarya</taxon>
        <taxon>Ascomycota</taxon>
        <taxon>Pezizomycotina</taxon>
        <taxon>Eurotiomycetes</taxon>
        <taxon>Eurotiomycetidae</taxon>
        <taxon>Onygenales</taxon>
        <taxon>Onygenaceae</taxon>
        <taxon>Coccidioides</taxon>
    </lineage>
</organism>
<evidence type="ECO:0000313" key="4">
    <source>
        <dbReference type="Proteomes" id="UP000054563"/>
    </source>
</evidence>
<feature type="compositionally biased region" description="Low complexity" evidence="1">
    <location>
        <begin position="45"/>
        <end position="56"/>
    </location>
</feature>
<protein>
    <submittedName>
        <fullName evidence="3">Uncharacterized protein</fullName>
    </submittedName>
</protein>
<evidence type="ECO:0000256" key="2">
    <source>
        <dbReference type="SAM" id="SignalP"/>
    </source>
</evidence>
<proteinExistence type="predicted"/>
<feature type="chain" id="PRO_5005308387" evidence="2">
    <location>
        <begin position="24"/>
        <end position="114"/>
    </location>
</feature>
<gene>
    <name evidence="3" type="ORF">CIHG_10061</name>
</gene>
<dbReference type="Proteomes" id="UP000054563">
    <property type="component" value="Unassembled WGS sequence"/>
</dbReference>
<sequence>MEMFSLLLGRAFLLLFPNQWIMPLITVAPASISSSGLNAKVKGKNPPQLNQSLQLPPVTPAPGQNHLEKFHAEADGLILSQKDAGAAGDALGDKKSTAGYRRTVQTTTKVELQR</sequence>
<feature type="region of interest" description="Disordered" evidence="1">
    <location>
        <begin position="87"/>
        <end position="114"/>
    </location>
</feature>
<feature type="signal peptide" evidence="2">
    <location>
        <begin position="1"/>
        <end position="23"/>
    </location>
</feature>